<dbReference type="Proteomes" id="UP001143509">
    <property type="component" value="Unassembled WGS sequence"/>
</dbReference>
<reference evidence="1" key="1">
    <citation type="journal article" date="2014" name="Int. J. Syst. Evol. Microbiol.">
        <title>Complete genome of a new Firmicutes species belonging to the dominant human colonic microbiota ('Ruminococcus bicirculans') reveals two chromosomes and a selective capacity to utilize plant glucans.</title>
        <authorList>
            <consortium name="NISC Comparative Sequencing Program"/>
            <person name="Wegmann U."/>
            <person name="Louis P."/>
            <person name="Goesmann A."/>
            <person name="Henrissat B."/>
            <person name="Duncan S.H."/>
            <person name="Flint H.J."/>
        </authorList>
    </citation>
    <scope>NUCLEOTIDE SEQUENCE</scope>
    <source>
        <strain evidence="1">VKM B-1499</strain>
    </source>
</reference>
<gene>
    <name evidence="1" type="ORF">GCM10017620_31420</name>
</gene>
<accession>A0ABQ5TCU6</accession>
<proteinExistence type="predicted"/>
<dbReference type="EMBL" id="BSFD01000011">
    <property type="protein sequence ID" value="GLK50168.1"/>
    <property type="molecule type" value="Genomic_DNA"/>
</dbReference>
<evidence type="ECO:0000313" key="1">
    <source>
        <dbReference type="EMBL" id="GLK50168.1"/>
    </source>
</evidence>
<sequence length="172" mass="17689">MDWVSLILAISSVQPAPLVLSDEVVISGDALRLADVADLSGLPDPLARRAGDIVLARLTETTTSVSARTAAARARAALPGLSPWLPDGPDHAIVVERRGPQETVDVVAALPFRPAAAPLVRVGETLSVRAVVGPVVIERPAMALQDGWPGRSIFVRTSDGAVLTVALGGAGA</sequence>
<reference evidence="1" key="2">
    <citation type="submission" date="2023-01" db="EMBL/GenBank/DDBJ databases">
        <authorList>
            <person name="Sun Q."/>
            <person name="Evtushenko L."/>
        </authorList>
    </citation>
    <scope>NUCLEOTIDE SEQUENCE</scope>
    <source>
        <strain evidence="1">VKM B-1499</strain>
    </source>
</reference>
<dbReference type="RefSeq" id="WP_271166321.1">
    <property type="nucleotide sequence ID" value="NZ_BSFD01000011.1"/>
</dbReference>
<name>A0ABQ5TCU6_9CAUL</name>
<evidence type="ECO:0000313" key="2">
    <source>
        <dbReference type="Proteomes" id="UP001143509"/>
    </source>
</evidence>
<organism evidence="1 2">
    <name type="scientific">Brevundimonas intermedia</name>
    <dbReference type="NCBI Taxonomy" id="74315"/>
    <lineage>
        <taxon>Bacteria</taxon>
        <taxon>Pseudomonadati</taxon>
        <taxon>Pseudomonadota</taxon>
        <taxon>Alphaproteobacteria</taxon>
        <taxon>Caulobacterales</taxon>
        <taxon>Caulobacteraceae</taxon>
        <taxon>Brevundimonas</taxon>
    </lineage>
</organism>
<evidence type="ECO:0008006" key="3">
    <source>
        <dbReference type="Google" id="ProtNLM"/>
    </source>
</evidence>
<comment type="caution">
    <text evidence="1">The sequence shown here is derived from an EMBL/GenBank/DDBJ whole genome shotgun (WGS) entry which is preliminary data.</text>
</comment>
<keyword evidence="2" id="KW-1185">Reference proteome</keyword>
<protein>
    <recommendedName>
        <fullName evidence="3">Flagella basal body P-ring formation protein FlgA C-terminal domain-containing protein</fullName>
    </recommendedName>
</protein>